<dbReference type="Proteomes" id="UP001585080">
    <property type="component" value="Unassembled WGS sequence"/>
</dbReference>
<evidence type="ECO:0000313" key="2">
    <source>
        <dbReference type="EMBL" id="MFB8772536.1"/>
    </source>
</evidence>
<accession>A0ABV5E6R1</accession>
<reference evidence="2 3" key="1">
    <citation type="submission" date="2024-01" db="EMBL/GenBank/DDBJ databases">
        <title>Genome mining of biosynthetic gene clusters to explore secondary metabolites of Streptomyces sp.</title>
        <authorList>
            <person name="Baig A."/>
            <person name="Ajitkumar Shintre N."/>
            <person name="Kumar H."/>
            <person name="Anbarasu A."/>
            <person name="Ramaiah S."/>
        </authorList>
    </citation>
    <scope>NUCLEOTIDE SEQUENCE [LARGE SCALE GENOMIC DNA]</scope>
    <source>
        <strain evidence="2 3">A57</strain>
    </source>
</reference>
<dbReference type="Pfam" id="PF18968">
    <property type="entry name" value="DUF5707"/>
    <property type="match status" value="1"/>
</dbReference>
<dbReference type="EMBL" id="JAYMRP010000004">
    <property type="protein sequence ID" value="MFB8772536.1"/>
    <property type="molecule type" value="Genomic_DNA"/>
</dbReference>
<organism evidence="2 3">
    <name type="scientific">Streptomyces broussonetiae</name>
    <dbReference type="NCBI Taxonomy" id="2686304"/>
    <lineage>
        <taxon>Bacteria</taxon>
        <taxon>Bacillati</taxon>
        <taxon>Actinomycetota</taxon>
        <taxon>Actinomycetes</taxon>
        <taxon>Kitasatosporales</taxon>
        <taxon>Streptomycetaceae</taxon>
        <taxon>Streptomyces</taxon>
    </lineage>
</organism>
<dbReference type="RefSeq" id="WP_376731473.1">
    <property type="nucleotide sequence ID" value="NZ_JAYMRP010000004.1"/>
</dbReference>
<evidence type="ECO:0000256" key="1">
    <source>
        <dbReference type="SAM" id="SignalP"/>
    </source>
</evidence>
<name>A0ABV5E6R1_9ACTN</name>
<feature type="chain" id="PRO_5046004690" evidence="1">
    <location>
        <begin position="27"/>
        <end position="254"/>
    </location>
</feature>
<evidence type="ECO:0000313" key="3">
    <source>
        <dbReference type="Proteomes" id="UP001585080"/>
    </source>
</evidence>
<protein>
    <submittedName>
        <fullName evidence="2">DUF5707 domain-containing protein</fullName>
    </submittedName>
</protein>
<dbReference type="InterPro" id="IPR043761">
    <property type="entry name" value="DUF5707"/>
</dbReference>
<proteinExistence type="predicted"/>
<comment type="caution">
    <text evidence="2">The sequence shown here is derived from an EMBL/GenBank/DDBJ whole genome shotgun (WGS) entry which is preliminary data.</text>
</comment>
<keyword evidence="3" id="KW-1185">Reference proteome</keyword>
<keyword evidence="1" id="KW-0732">Signal</keyword>
<feature type="signal peptide" evidence="1">
    <location>
        <begin position="1"/>
        <end position="26"/>
    </location>
</feature>
<gene>
    <name evidence="2" type="ORF">VSS16_07270</name>
</gene>
<sequence>MRLHTAVAAACGVLALSALAVPAAHADERFGDTDITAVTVNGGAPVVLGTSARTVTVEVTATDPAGLEQINATLYRGPFDAPEATVASDAACGPTSATTTTCALTFTLTPGTAPADSSQAGTWHVSAYAISPDSDAVFLDSAAEFALRRATGLTVDATPEPVKFNRPLTVRGDLTHADWATGASVAATAGQPVQLQFRKAGSSAYCTVKTVPTAADGTVSTTVRAKSDGTYRWSYAGTNATAPAVSPGDFVDVR</sequence>